<organism evidence="1 2">
    <name type="scientific">Panagrolaimus sp. PS1159</name>
    <dbReference type="NCBI Taxonomy" id="55785"/>
    <lineage>
        <taxon>Eukaryota</taxon>
        <taxon>Metazoa</taxon>
        <taxon>Ecdysozoa</taxon>
        <taxon>Nematoda</taxon>
        <taxon>Chromadorea</taxon>
        <taxon>Rhabditida</taxon>
        <taxon>Tylenchina</taxon>
        <taxon>Panagrolaimomorpha</taxon>
        <taxon>Panagrolaimoidea</taxon>
        <taxon>Panagrolaimidae</taxon>
        <taxon>Panagrolaimus</taxon>
    </lineage>
</organism>
<accession>A0AC35FIK4</accession>
<reference evidence="2" key="1">
    <citation type="submission" date="2022-11" db="UniProtKB">
        <authorList>
            <consortium name="WormBaseParasite"/>
        </authorList>
    </citation>
    <scope>IDENTIFICATION</scope>
</reference>
<name>A0AC35FIK4_9BILA</name>
<protein>
    <submittedName>
        <fullName evidence="2">MAGE domain-containing protein</fullName>
    </submittedName>
</protein>
<dbReference type="Proteomes" id="UP000887580">
    <property type="component" value="Unplaced"/>
</dbReference>
<proteinExistence type="predicted"/>
<dbReference type="WBParaSite" id="PS1159_v2.g1787.t1">
    <property type="protein sequence ID" value="PS1159_v2.g1787.t1"/>
    <property type="gene ID" value="PS1159_v2.g1787"/>
</dbReference>
<evidence type="ECO:0000313" key="2">
    <source>
        <dbReference type="WBParaSite" id="PS1159_v2.g1787.t1"/>
    </source>
</evidence>
<sequence length="337" mass="38574">MPRRRRIIDPDESEGDVEIEEEVVEEEEEETPTRASDRQVRNTRNARGSRQRNRAEVREDGEPCSSRRLERSQEELEDEGEHPSIIESIKQKCPAVGEAVLAALALSSKGSIKEPELKPLLYRGRFKDWQDGLNDLNSAFTKAFGITLVYDGPSHNFFVRNDFANVRGELNELYSEGTLDGNRICIGSGAKESTPADAPVEDEFNDDDKKGLLFTLLSSIMMSNNVELGHKQWFVDEDILKDMCKKMKVPDEVFKKTVSGYNAEFIRAAWLRKIEEKDTNKEAMPQYTWGPRAISTISVLEIFIKFCYVNKQSPQEWGNYHEILRKLDEKNGLYNTP</sequence>
<evidence type="ECO:0000313" key="1">
    <source>
        <dbReference type="Proteomes" id="UP000887580"/>
    </source>
</evidence>